<reference evidence="2" key="1">
    <citation type="submission" date="2023-03" db="EMBL/GenBank/DDBJ databases">
        <title>Massive genome expansion in bonnet fungi (Mycena s.s.) driven by repeated elements and novel gene families across ecological guilds.</title>
        <authorList>
            <consortium name="Lawrence Berkeley National Laboratory"/>
            <person name="Harder C.B."/>
            <person name="Miyauchi S."/>
            <person name="Viragh M."/>
            <person name="Kuo A."/>
            <person name="Thoen E."/>
            <person name="Andreopoulos B."/>
            <person name="Lu D."/>
            <person name="Skrede I."/>
            <person name="Drula E."/>
            <person name="Henrissat B."/>
            <person name="Morin E."/>
            <person name="Kohler A."/>
            <person name="Barry K."/>
            <person name="LaButti K."/>
            <person name="Morin E."/>
            <person name="Salamov A."/>
            <person name="Lipzen A."/>
            <person name="Mereny Z."/>
            <person name="Hegedus B."/>
            <person name="Baldrian P."/>
            <person name="Stursova M."/>
            <person name="Weitz H."/>
            <person name="Taylor A."/>
            <person name="Grigoriev I.V."/>
            <person name="Nagy L.G."/>
            <person name="Martin F."/>
            <person name="Kauserud H."/>
        </authorList>
    </citation>
    <scope>NUCLEOTIDE SEQUENCE</scope>
    <source>
        <strain evidence="2">9284</strain>
    </source>
</reference>
<protein>
    <submittedName>
        <fullName evidence="2">SMAD/FHA domain-containing protein</fullName>
    </submittedName>
</protein>
<keyword evidence="3" id="KW-1185">Reference proteome</keyword>
<evidence type="ECO:0000313" key="2">
    <source>
        <dbReference type="EMBL" id="KAJ7630249.1"/>
    </source>
</evidence>
<dbReference type="EMBL" id="JARKIF010000009">
    <property type="protein sequence ID" value="KAJ7630249.1"/>
    <property type="molecule type" value="Genomic_DNA"/>
</dbReference>
<dbReference type="Pfam" id="PF00498">
    <property type="entry name" value="FHA"/>
    <property type="match status" value="1"/>
</dbReference>
<dbReference type="PANTHER" id="PTHR15715">
    <property type="entry name" value="CENTROSOMAL PROTEIN OF 170 KDA"/>
    <property type="match status" value="1"/>
</dbReference>
<evidence type="ECO:0000259" key="1">
    <source>
        <dbReference type="PROSITE" id="PS50006"/>
    </source>
</evidence>
<dbReference type="GO" id="GO:0005737">
    <property type="term" value="C:cytoplasm"/>
    <property type="evidence" value="ECO:0007669"/>
    <property type="project" value="TreeGrafter"/>
</dbReference>
<proteinExistence type="predicted"/>
<dbReference type="Proteomes" id="UP001221142">
    <property type="component" value="Unassembled WGS sequence"/>
</dbReference>
<dbReference type="PANTHER" id="PTHR15715:SF37">
    <property type="entry name" value="LD47843P"/>
    <property type="match status" value="1"/>
</dbReference>
<dbReference type="InterPro" id="IPR000253">
    <property type="entry name" value="FHA_dom"/>
</dbReference>
<dbReference type="AlphaFoldDB" id="A0AAD7FKP2"/>
<evidence type="ECO:0000313" key="3">
    <source>
        <dbReference type="Proteomes" id="UP001221142"/>
    </source>
</evidence>
<name>A0AAD7FKP2_9AGAR</name>
<dbReference type="SUPFAM" id="SSF49879">
    <property type="entry name" value="SMAD/FHA domain"/>
    <property type="match status" value="1"/>
</dbReference>
<feature type="domain" description="FHA" evidence="1">
    <location>
        <begin position="39"/>
        <end position="96"/>
    </location>
</feature>
<organism evidence="2 3">
    <name type="scientific">Roridomyces roridus</name>
    <dbReference type="NCBI Taxonomy" id="1738132"/>
    <lineage>
        <taxon>Eukaryota</taxon>
        <taxon>Fungi</taxon>
        <taxon>Dikarya</taxon>
        <taxon>Basidiomycota</taxon>
        <taxon>Agaricomycotina</taxon>
        <taxon>Agaricomycetes</taxon>
        <taxon>Agaricomycetidae</taxon>
        <taxon>Agaricales</taxon>
        <taxon>Marasmiineae</taxon>
        <taxon>Mycenaceae</taxon>
        <taxon>Roridomyces</taxon>
    </lineage>
</organism>
<dbReference type="InterPro" id="IPR008984">
    <property type="entry name" value="SMAD_FHA_dom_sf"/>
</dbReference>
<dbReference type="SMART" id="SM00240">
    <property type="entry name" value="FHA"/>
    <property type="match status" value="1"/>
</dbReference>
<dbReference type="PROSITE" id="PS50006">
    <property type="entry name" value="FHA_DOMAIN"/>
    <property type="match status" value="1"/>
</dbReference>
<accession>A0AAD7FKP2</accession>
<gene>
    <name evidence="2" type="ORF">FB45DRAFT_747724</name>
</gene>
<sequence length="168" mass="18525">MPAPILSTSPAFPALYLYPLNDSFFIPKQIALTTSGRRVQLGRKSSKTPLHLGKKQVDFDSSVVSRVHAEVWQEGGKIFIRDLQSSNGTFLNGRRLSPEGHPHELKTNDVLELGIDITGYYDTIAHQKIACRVVCVFTRVEVAMVAMADSRGHRRGYSVTGSILLGNS</sequence>
<dbReference type="Gene3D" id="2.60.200.20">
    <property type="match status" value="1"/>
</dbReference>
<dbReference type="InterPro" id="IPR051176">
    <property type="entry name" value="Cent_Immune-Sig_Mod"/>
</dbReference>
<comment type="caution">
    <text evidence="2">The sequence shown here is derived from an EMBL/GenBank/DDBJ whole genome shotgun (WGS) entry which is preliminary data.</text>
</comment>